<feature type="compositionally biased region" description="Polar residues" evidence="1">
    <location>
        <begin position="127"/>
        <end position="139"/>
    </location>
</feature>
<dbReference type="PATRIC" id="fig|2033.7.peg.2332"/>
<feature type="compositionally biased region" description="Low complexity" evidence="1">
    <location>
        <begin position="116"/>
        <end position="126"/>
    </location>
</feature>
<accession>A0A147F829</accession>
<dbReference type="RefSeq" id="WP_058614010.1">
    <property type="nucleotide sequence ID" value="NZ_LDRV01000047.1"/>
</dbReference>
<evidence type="ECO:0000256" key="1">
    <source>
        <dbReference type="SAM" id="MobiDB-lite"/>
    </source>
</evidence>
<dbReference type="InterPro" id="IPR008000">
    <property type="entry name" value="Rham/fucose_mutarotase"/>
</dbReference>
<evidence type="ECO:0000313" key="3">
    <source>
        <dbReference type="Proteomes" id="UP000072189"/>
    </source>
</evidence>
<proteinExistence type="predicted"/>
<dbReference type="PANTHER" id="PTHR34389">
    <property type="entry name" value="L-RHAMNOSE MUTAROTASE"/>
    <property type="match status" value="1"/>
</dbReference>
<comment type="caution">
    <text evidence="2">The sequence shown here is derived from an EMBL/GenBank/DDBJ whole genome shotgun (WGS) entry which is preliminary data.</text>
</comment>
<reference evidence="2 3" key="1">
    <citation type="journal article" date="2016" name="Front. Microbiol.">
        <title>Genomic Resource of Rice Seed Associated Bacteria.</title>
        <authorList>
            <person name="Midha S."/>
            <person name="Bansal K."/>
            <person name="Sharma S."/>
            <person name="Kumar N."/>
            <person name="Patil P.P."/>
            <person name="Chaudhry V."/>
            <person name="Patil P.B."/>
        </authorList>
    </citation>
    <scope>NUCLEOTIDE SEQUENCE [LARGE SCALE GENOMIC DNA]</scope>
    <source>
        <strain evidence="2 3">RSA3</strain>
    </source>
</reference>
<dbReference type="Proteomes" id="UP000072189">
    <property type="component" value="Unassembled WGS sequence"/>
</dbReference>
<dbReference type="GO" id="GO:0016857">
    <property type="term" value="F:racemase and epimerase activity, acting on carbohydrates and derivatives"/>
    <property type="evidence" value="ECO:0007669"/>
    <property type="project" value="InterPro"/>
</dbReference>
<sequence>MSAQTTRVCFELRIWPELVDEYVARHTPVRAEMLEEIAAAGRRNYSLFLGEGGRLIGYYETDDDAAAQAYLADSPIAAAWEAEMAPFFLDLGGRADQAATALTEVFHLADQLAAAAPAASVPPTNAETPASAPTESTRP</sequence>
<protein>
    <submittedName>
        <fullName evidence="2">L-rhamnose 1-epimerase</fullName>
    </submittedName>
</protein>
<name>A0A147F829_MICTE</name>
<dbReference type="AlphaFoldDB" id="A0A147F829"/>
<dbReference type="PANTHER" id="PTHR34389:SF2">
    <property type="entry name" value="L-RHAMNOSE MUTAROTASE"/>
    <property type="match status" value="1"/>
</dbReference>
<gene>
    <name evidence="2" type="ORF">RSA3_08335</name>
</gene>
<dbReference type="SUPFAM" id="SSF54909">
    <property type="entry name" value="Dimeric alpha+beta barrel"/>
    <property type="match status" value="1"/>
</dbReference>
<dbReference type="GO" id="GO:0019301">
    <property type="term" value="P:rhamnose catabolic process"/>
    <property type="evidence" value="ECO:0007669"/>
    <property type="project" value="TreeGrafter"/>
</dbReference>
<dbReference type="InterPro" id="IPR011008">
    <property type="entry name" value="Dimeric_a/b-barrel"/>
</dbReference>
<dbReference type="Gene3D" id="3.30.70.100">
    <property type="match status" value="1"/>
</dbReference>
<dbReference type="Pfam" id="PF05336">
    <property type="entry name" value="rhaM"/>
    <property type="match status" value="1"/>
</dbReference>
<feature type="region of interest" description="Disordered" evidence="1">
    <location>
        <begin position="116"/>
        <end position="139"/>
    </location>
</feature>
<evidence type="ECO:0000313" key="2">
    <source>
        <dbReference type="EMBL" id="KTS12528.1"/>
    </source>
</evidence>
<dbReference type="EMBL" id="LDRV01000047">
    <property type="protein sequence ID" value="KTS12528.1"/>
    <property type="molecule type" value="Genomic_DNA"/>
</dbReference>
<organism evidence="2 3">
    <name type="scientific">Microbacterium testaceum</name>
    <name type="common">Aureobacterium testaceum</name>
    <name type="synonym">Brevibacterium testaceum</name>
    <dbReference type="NCBI Taxonomy" id="2033"/>
    <lineage>
        <taxon>Bacteria</taxon>
        <taxon>Bacillati</taxon>
        <taxon>Actinomycetota</taxon>
        <taxon>Actinomycetes</taxon>
        <taxon>Micrococcales</taxon>
        <taxon>Microbacteriaceae</taxon>
        <taxon>Microbacterium</taxon>
    </lineage>
</organism>